<evidence type="ECO:0000313" key="2">
    <source>
        <dbReference type="Proteomes" id="UP000288805"/>
    </source>
</evidence>
<reference evidence="1 2" key="1">
    <citation type="journal article" date="2018" name="PLoS Genet.">
        <title>Population sequencing reveals clonal diversity and ancestral inbreeding in the grapevine cultivar Chardonnay.</title>
        <authorList>
            <person name="Roach M.J."/>
            <person name="Johnson D.L."/>
            <person name="Bohlmann J."/>
            <person name="van Vuuren H.J."/>
            <person name="Jones S.J."/>
            <person name="Pretorius I.S."/>
            <person name="Schmidt S.A."/>
            <person name="Borneman A.R."/>
        </authorList>
    </citation>
    <scope>NUCLEOTIDE SEQUENCE [LARGE SCALE GENOMIC DNA]</scope>
    <source>
        <strain evidence="2">cv. Chardonnay</strain>
        <tissue evidence="1">Leaf</tissue>
    </source>
</reference>
<protein>
    <submittedName>
        <fullName evidence="1">Uncharacterized protein</fullName>
    </submittedName>
</protein>
<dbReference type="AlphaFoldDB" id="A0A438ER89"/>
<name>A0A438ER89_VITVI</name>
<organism evidence="1 2">
    <name type="scientific">Vitis vinifera</name>
    <name type="common">Grape</name>
    <dbReference type="NCBI Taxonomy" id="29760"/>
    <lineage>
        <taxon>Eukaryota</taxon>
        <taxon>Viridiplantae</taxon>
        <taxon>Streptophyta</taxon>
        <taxon>Embryophyta</taxon>
        <taxon>Tracheophyta</taxon>
        <taxon>Spermatophyta</taxon>
        <taxon>Magnoliopsida</taxon>
        <taxon>eudicotyledons</taxon>
        <taxon>Gunneridae</taxon>
        <taxon>Pentapetalae</taxon>
        <taxon>rosids</taxon>
        <taxon>Vitales</taxon>
        <taxon>Vitaceae</taxon>
        <taxon>Viteae</taxon>
        <taxon>Vitis</taxon>
    </lineage>
</organism>
<evidence type="ECO:0000313" key="1">
    <source>
        <dbReference type="EMBL" id="RVW50148.1"/>
    </source>
</evidence>
<gene>
    <name evidence="1" type="ORF">CK203_096890</name>
</gene>
<dbReference type="Proteomes" id="UP000288805">
    <property type="component" value="Unassembled WGS sequence"/>
</dbReference>
<dbReference type="EMBL" id="QGNW01001209">
    <property type="protein sequence ID" value="RVW50148.1"/>
    <property type="molecule type" value="Genomic_DNA"/>
</dbReference>
<accession>A0A438ER89</accession>
<sequence length="222" mass="25392">MVSRNISAWNRGMPSTETNGLELIVEVASRKTGIHVTKLGQSDKKMLTRLVERLYQRVEMAVVAEAVLRSRAECMRALSAATSVFHIWEFITVVQTLKPLGVLCSFHFTYWDQLRLVGLYNPARSSSANLWKFDEEMLEFSEIDITLQDLSYKLFDGYGDDRLASFKCMRLRKLVYVFNEKITQLMYMLPKKPIDPPLGKTSNSLPSAKTNHPLITSAIFFL</sequence>
<comment type="caution">
    <text evidence="1">The sequence shown here is derived from an EMBL/GenBank/DDBJ whole genome shotgun (WGS) entry which is preliminary data.</text>
</comment>
<proteinExistence type="predicted"/>